<evidence type="ECO:0000256" key="1">
    <source>
        <dbReference type="ARBA" id="ARBA00004141"/>
    </source>
</evidence>
<feature type="transmembrane region" description="Helical" evidence="9">
    <location>
        <begin position="104"/>
        <end position="125"/>
    </location>
</feature>
<dbReference type="OrthoDB" id="9781411at2"/>
<comment type="similarity">
    <text evidence="2">Belongs to the monovalent cation:proton antiporter 2 (CPA2) transporter (TC 2.A.37) family.</text>
</comment>
<dbReference type="Proteomes" id="UP000197019">
    <property type="component" value="Chromosome"/>
</dbReference>
<feature type="domain" description="Cation/H+ exchanger transmembrane" evidence="10">
    <location>
        <begin position="10"/>
        <end position="339"/>
    </location>
</feature>
<dbReference type="AlphaFoldDB" id="A0A1Z4BXJ9"/>
<sequence length="516" mass="55345">MELELILVGTAYLAGLITSRLYFPPLVGYLIAGYVLHALGIHPDATLAHLADIGIQLLLFTVGLKLKLHSLLRREVLSVGGLHLLIVTAVSVGIFFALGGHLSGGLVLGISLAFSSTVLAIKVLEDNGELSTLYGRDVLSILILQDIVAIGLLAVTSGKQPTPWALGLLLLPLLRPVAYRFLNASRAAELKLLLGFSLALAGGMLAEKVSISSDIGALLMGVMLAGHPKTDELAAKLWGLKEAFLVAFFLQIGLTDLPGYDELIQALWLLAALPLQGLLFFTLFLLVGLRARTAFISSLALMTYSEFALITASAVVDAHWLPPVWEATIGLAVALSLAVAAPLNRVSHRLFALLAPFLTRFERQTNHPDRLPGSVGIAEWLIIGMGRTGLSAYQAFCQQDKRVLGLDADPTVLEALLAEGRRVIYGDAEDNALWESLPLNKIRGIILAVPDFELRALAITQLQLRQFQGHIGTVCLLDDEEAKLRALGADFVIHPFIEAGTQLAAQLLSSPAADKT</sequence>
<evidence type="ECO:0000259" key="10">
    <source>
        <dbReference type="Pfam" id="PF00999"/>
    </source>
</evidence>
<keyword evidence="8 9" id="KW-0472">Membrane</keyword>
<keyword evidence="4" id="KW-0050">Antiport</keyword>
<comment type="subcellular location">
    <subcellularLocation>
        <location evidence="1">Membrane</location>
        <topology evidence="1">Multi-pass membrane protein</topology>
    </subcellularLocation>
</comment>
<keyword evidence="3" id="KW-0813">Transport</keyword>
<dbReference type="GO" id="GO:0006813">
    <property type="term" value="P:potassium ion transport"/>
    <property type="evidence" value="ECO:0007669"/>
    <property type="project" value="InterPro"/>
</dbReference>
<dbReference type="InterPro" id="IPR003148">
    <property type="entry name" value="RCK_N"/>
</dbReference>
<evidence type="ECO:0000256" key="4">
    <source>
        <dbReference type="ARBA" id="ARBA00022449"/>
    </source>
</evidence>
<dbReference type="Pfam" id="PF00999">
    <property type="entry name" value="Na_H_Exchanger"/>
    <property type="match status" value="1"/>
</dbReference>
<feature type="transmembrane region" description="Helical" evidence="9">
    <location>
        <begin position="76"/>
        <end position="98"/>
    </location>
</feature>
<reference evidence="12 13" key="1">
    <citation type="submission" date="2017-06" db="EMBL/GenBank/DDBJ databases">
        <title>Genome Sequencing of the methanotroph Methylovulum psychrotolerants str. HV10-M2 isolated from a high-altitude environment.</title>
        <authorList>
            <person name="Mateos-Rivera A."/>
        </authorList>
    </citation>
    <scope>NUCLEOTIDE SEQUENCE [LARGE SCALE GENOMIC DNA]</scope>
    <source>
        <strain evidence="12 13">HV10_M2</strain>
    </source>
</reference>
<keyword evidence="13" id="KW-1185">Reference proteome</keyword>
<dbReference type="RefSeq" id="WP_088618882.1">
    <property type="nucleotide sequence ID" value="NZ_CP022129.1"/>
</dbReference>
<dbReference type="GO" id="GO:0015297">
    <property type="term" value="F:antiporter activity"/>
    <property type="evidence" value="ECO:0007669"/>
    <property type="project" value="UniProtKB-KW"/>
</dbReference>
<feature type="transmembrane region" description="Helical" evidence="9">
    <location>
        <begin position="47"/>
        <end position="64"/>
    </location>
</feature>
<proteinExistence type="inferred from homology"/>
<feature type="domain" description="RCK N-terminal" evidence="11">
    <location>
        <begin position="381"/>
        <end position="495"/>
    </location>
</feature>
<evidence type="ECO:0000256" key="8">
    <source>
        <dbReference type="ARBA" id="ARBA00023136"/>
    </source>
</evidence>
<dbReference type="GO" id="GO:1902600">
    <property type="term" value="P:proton transmembrane transport"/>
    <property type="evidence" value="ECO:0007669"/>
    <property type="project" value="InterPro"/>
</dbReference>
<dbReference type="SUPFAM" id="SSF51735">
    <property type="entry name" value="NAD(P)-binding Rossmann-fold domains"/>
    <property type="match status" value="1"/>
</dbReference>
<evidence type="ECO:0000256" key="5">
    <source>
        <dbReference type="ARBA" id="ARBA00022692"/>
    </source>
</evidence>
<dbReference type="GO" id="GO:0016020">
    <property type="term" value="C:membrane"/>
    <property type="evidence" value="ECO:0007669"/>
    <property type="project" value="UniProtKB-SubCell"/>
</dbReference>
<feature type="transmembrane region" description="Helical" evidence="9">
    <location>
        <begin position="266"/>
        <end position="287"/>
    </location>
</feature>
<feature type="transmembrane region" description="Helical" evidence="9">
    <location>
        <begin position="233"/>
        <end position="254"/>
    </location>
</feature>
<dbReference type="PANTHER" id="PTHR42751">
    <property type="entry name" value="SODIUM/HYDROGEN EXCHANGER FAMILY/TRKA DOMAIN PROTEIN"/>
    <property type="match status" value="1"/>
</dbReference>
<name>A0A1Z4BXJ9_9GAMM</name>
<feature type="transmembrane region" description="Helical" evidence="9">
    <location>
        <begin position="327"/>
        <end position="344"/>
    </location>
</feature>
<dbReference type="EMBL" id="CP022129">
    <property type="protein sequence ID" value="ASF46008.1"/>
    <property type="molecule type" value="Genomic_DNA"/>
</dbReference>
<evidence type="ECO:0000259" key="11">
    <source>
        <dbReference type="Pfam" id="PF02254"/>
    </source>
</evidence>
<dbReference type="Gene3D" id="1.20.1530.20">
    <property type="match status" value="1"/>
</dbReference>
<gene>
    <name evidence="12" type="ORF">CEK71_07880</name>
</gene>
<evidence type="ECO:0000256" key="9">
    <source>
        <dbReference type="SAM" id="Phobius"/>
    </source>
</evidence>
<organism evidence="12 13">
    <name type="scientific">Methylovulum psychrotolerans</name>
    <dbReference type="NCBI Taxonomy" id="1704499"/>
    <lineage>
        <taxon>Bacteria</taxon>
        <taxon>Pseudomonadati</taxon>
        <taxon>Pseudomonadota</taxon>
        <taxon>Gammaproteobacteria</taxon>
        <taxon>Methylococcales</taxon>
        <taxon>Methylococcaceae</taxon>
        <taxon>Methylovulum</taxon>
    </lineage>
</organism>
<evidence type="ECO:0000256" key="7">
    <source>
        <dbReference type="ARBA" id="ARBA00023065"/>
    </source>
</evidence>
<accession>A0A1Z4BXJ9</accession>
<dbReference type="InterPro" id="IPR036291">
    <property type="entry name" value="NAD(P)-bd_dom_sf"/>
</dbReference>
<evidence type="ECO:0000256" key="6">
    <source>
        <dbReference type="ARBA" id="ARBA00022989"/>
    </source>
</evidence>
<evidence type="ECO:0000256" key="2">
    <source>
        <dbReference type="ARBA" id="ARBA00005551"/>
    </source>
</evidence>
<keyword evidence="5 9" id="KW-0812">Transmembrane</keyword>
<keyword evidence="6 9" id="KW-1133">Transmembrane helix</keyword>
<dbReference type="InterPro" id="IPR006153">
    <property type="entry name" value="Cation/H_exchanger_TM"/>
</dbReference>
<keyword evidence="7" id="KW-0406">Ion transport</keyword>
<dbReference type="Pfam" id="PF02254">
    <property type="entry name" value="TrkA_N"/>
    <property type="match status" value="1"/>
</dbReference>
<feature type="transmembrane region" description="Helical" evidence="9">
    <location>
        <begin position="299"/>
        <end position="321"/>
    </location>
</feature>
<evidence type="ECO:0000256" key="3">
    <source>
        <dbReference type="ARBA" id="ARBA00022448"/>
    </source>
</evidence>
<protein>
    <submittedName>
        <fullName evidence="12">Potassium transporter KefC</fullName>
    </submittedName>
</protein>
<dbReference type="PANTHER" id="PTHR42751:SF1">
    <property type="entry name" value="CATION_PROTON ANTIPORTER YBAL-RELATED"/>
    <property type="match status" value="1"/>
</dbReference>
<dbReference type="InterPro" id="IPR038770">
    <property type="entry name" value="Na+/solute_symporter_sf"/>
</dbReference>
<evidence type="ECO:0000313" key="12">
    <source>
        <dbReference type="EMBL" id="ASF46008.1"/>
    </source>
</evidence>
<dbReference type="Gene3D" id="3.40.50.720">
    <property type="entry name" value="NAD(P)-binding Rossmann-like Domain"/>
    <property type="match status" value="1"/>
</dbReference>
<evidence type="ECO:0000313" key="13">
    <source>
        <dbReference type="Proteomes" id="UP000197019"/>
    </source>
</evidence>
<feature type="transmembrane region" description="Helical" evidence="9">
    <location>
        <begin position="21"/>
        <end position="41"/>
    </location>
</feature>
<dbReference type="KEGG" id="mpsy:CEK71_07880"/>